<keyword evidence="2" id="KW-1133">Transmembrane helix</keyword>
<dbReference type="EMBL" id="JBANRG010000102">
    <property type="protein sequence ID" value="KAK7435796.1"/>
    <property type="molecule type" value="Genomic_DNA"/>
</dbReference>
<sequence>MFRSHKDSSEYVPLATHQDGDSSDDVNVKDADASIPAKTSIPSPVLFISIVVAILSAVNLALIPRTMSSYRLSESQLAKLPYPDLHLGFHRIDKLLHDVLPRPYIHSWPDKITRVSQVLQDAVYGSGVQVYINVQDSTIMRFPVPEGSEAQACAIAWQGPVETSIRKQDLTTKGDISEIEVWSVIAPSTTDTSTTRLDDLDFDSLSWRNRPVRGELLGTLNLQQGLLNATTVEFGCPTESKNLVVEFRCVRVDCHVSFAQIKGLNPKMGFELVRKTP</sequence>
<evidence type="ECO:0000256" key="2">
    <source>
        <dbReference type="SAM" id="Phobius"/>
    </source>
</evidence>
<keyword evidence="5" id="KW-1185">Reference proteome</keyword>
<evidence type="ECO:0000313" key="4">
    <source>
        <dbReference type="EMBL" id="KAK7435796.1"/>
    </source>
</evidence>
<proteinExistence type="predicted"/>
<feature type="domain" description="Ubiquitin 3 binding protein But2 C-terminal" evidence="3">
    <location>
        <begin position="109"/>
        <end position="260"/>
    </location>
</feature>
<dbReference type="Pfam" id="PF09792">
    <property type="entry name" value="But2"/>
    <property type="match status" value="1"/>
</dbReference>
<accession>A0ABR1IPD3</accession>
<dbReference type="InterPro" id="IPR018620">
    <property type="entry name" value="Ubiquitin3-bd_protein_But2_C"/>
</dbReference>
<keyword evidence="2" id="KW-0472">Membrane</keyword>
<feature type="transmembrane region" description="Helical" evidence="2">
    <location>
        <begin position="45"/>
        <end position="63"/>
    </location>
</feature>
<reference evidence="4 5" key="1">
    <citation type="submission" date="2024-01" db="EMBL/GenBank/DDBJ databases">
        <title>A draft genome for the cacao thread blight pathogen Marasmiellus scandens.</title>
        <authorList>
            <person name="Baruah I.K."/>
            <person name="Leung J."/>
            <person name="Bukari Y."/>
            <person name="Amoako-Attah I."/>
            <person name="Meinhardt L.W."/>
            <person name="Bailey B.A."/>
            <person name="Cohen S.P."/>
        </authorList>
    </citation>
    <scope>NUCLEOTIDE SEQUENCE [LARGE SCALE GENOMIC DNA]</scope>
    <source>
        <strain evidence="4 5">GH-19</strain>
    </source>
</reference>
<dbReference type="Proteomes" id="UP001498398">
    <property type="component" value="Unassembled WGS sequence"/>
</dbReference>
<feature type="region of interest" description="Disordered" evidence="1">
    <location>
        <begin position="1"/>
        <end position="28"/>
    </location>
</feature>
<gene>
    <name evidence="4" type="ORF">VKT23_019494</name>
</gene>
<evidence type="ECO:0000256" key="1">
    <source>
        <dbReference type="SAM" id="MobiDB-lite"/>
    </source>
</evidence>
<name>A0ABR1IPD3_9AGAR</name>
<keyword evidence="2" id="KW-0812">Transmembrane</keyword>
<evidence type="ECO:0000259" key="3">
    <source>
        <dbReference type="Pfam" id="PF09792"/>
    </source>
</evidence>
<evidence type="ECO:0000313" key="5">
    <source>
        <dbReference type="Proteomes" id="UP001498398"/>
    </source>
</evidence>
<organism evidence="4 5">
    <name type="scientific">Marasmiellus scandens</name>
    <dbReference type="NCBI Taxonomy" id="2682957"/>
    <lineage>
        <taxon>Eukaryota</taxon>
        <taxon>Fungi</taxon>
        <taxon>Dikarya</taxon>
        <taxon>Basidiomycota</taxon>
        <taxon>Agaricomycotina</taxon>
        <taxon>Agaricomycetes</taxon>
        <taxon>Agaricomycetidae</taxon>
        <taxon>Agaricales</taxon>
        <taxon>Marasmiineae</taxon>
        <taxon>Omphalotaceae</taxon>
        <taxon>Marasmiellus</taxon>
    </lineage>
</organism>
<protein>
    <recommendedName>
        <fullName evidence="3">Ubiquitin 3 binding protein But2 C-terminal domain-containing protein</fullName>
    </recommendedName>
</protein>
<comment type="caution">
    <text evidence="4">The sequence shown here is derived from an EMBL/GenBank/DDBJ whole genome shotgun (WGS) entry which is preliminary data.</text>
</comment>